<keyword evidence="4" id="KW-0472">Membrane</keyword>
<evidence type="ECO:0000313" key="6">
    <source>
        <dbReference type="EMBL" id="KAJ8978448.1"/>
    </source>
</evidence>
<proteinExistence type="predicted"/>
<dbReference type="InterPro" id="IPR012858">
    <property type="entry name" value="DC_STAMP-like"/>
</dbReference>
<organism evidence="6 7">
    <name type="scientific">Molorchus minor</name>
    <dbReference type="NCBI Taxonomy" id="1323400"/>
    <lineage>
        <taxon>Eukaryota</taxon>
        <taxon>Metazoa</taxon>
        <taxon>Ecdysozoa</taxon>
        <taxon>Arthropoda</taxon>
        <taxon>Hexapoda</taxon>
        <taxon>Insecta</taxon>
        <taxon>Pterygota</taxon>
        <taxon>Neoptera</taxon>
        <taxon>Endopterygota</taxon>
        <taxon>Coleoptera</taxon>
        <taxon>Polyphaga</taxon>
        <taxon>Cucujiformia</taxon>
        <taxon>Chrysomeloidea</taxon>
        <taxon>Cerambycidae</taxon>
        <taxon>Lamiinae</taxon>
        <taxon>Monochamini</taxon>
        <taxon>Molorchus</taxon>
    </lineage>
</organism>
<evidence type="ECO:0000256" key="4">
    <source>
        <dbReference type="ARBA" id="ARBA00023136"/>
    </source>
</evidence>
<evidence type="ECO:0000256" key="3">
    <source>
        <dbReference type="ARBA" id="ARBA00022989"/>
    </source>
</evidence>
<dbReference type="InterPro" id="IPR051856">
    <property type="entry name" value="CSR-E3_Ligase_Protein"/>
</dbReference>
<name>A0ABQ9JKE1_9CUCU</name>
<dbReference type="Pfam" id="PF07782">
    <property type="entry name" value="DC_STAMP"/>
    <property type="match status" value="1"/>
</dbReference>
<keyword evidence="7" id="KW-1185">Reference proteome</keyword>
<dbReference type="Proteomes" id="UP001162164">
    <property type="component" value="Unassembled WGS sequence"/>
</dbReference>
<comment type="subcellular location">
    <subcellularLocation>
        <location evidence="1">Membrane</location>
        <topology evidence="1">Multi-pass membrane protein</topology>
    </subcellularLocation>
</comment>
<evidence type="ECO:0000313" key="7">
    <source>
        <dbReference type="Proteomes" id="UP001162164"/>
    </source>
</evidence>
<evidence type="ECO:0000256" key="1">
    <source>
        <dbReference type="ARBA" id="ARBA00004141"/>
    </source>
</evidence>
<keyword evidence="3" id="KW-1133">Transmembrane helix</keyword>
<protein>
    <recommendedName>
        <fullName evidence="5">Dendritic cell-specific transmembrane protein-like domain-containing protein</fullName>
    </recommendedName>
</protein>
<accession>A0ABQ9JKE1</accession>
<evidence type="ECO:0000259" key="5">
    <source>
        <dbReference type="Pfam" id="PF07782"/>
    </source>
</evidence>
<keyword evidence="2" id="KW-0812">Transmembrane</keyword>
<sequence>MSDIKNKVKKLTKCLKKMPCMYYLFCTEKNEYKKLKRIIGFFLRNYVGDLLLFLHFDRSRIYTGSRIHSWNNDMSDASFRDSLFLPNPVHNNPIVPQFWGKVGRGVLKAIVITFVISGPVENISSNGKEVVRVFACTASLTFNLTKTRFELMFKPFTQAVFGIKTEVNEVKDTVRSIKDVSAPITGELEDEKEMKKMKEENDYLDDKLGDTKRSDLIDDKYKTKGEQIEAERYEKQYLKKVEMRCEDQFTRASKKCRGMFEATYNKCYEAVTWIAAWLLCWPMKLDFVCNIAEALGGSKRCDPSKDVDPGFGEGYAYLKHSRSSFSKNFKDVRLQYKIGLFKNMRDVRDARDTAVAVMHVVNNKRDMLNKILVISQKYHDKYLRDIEFDNIYITKYFRKIDARRKVNDKPTVLPLKKD</sequence>
<evidence type="ECO:0000256" key="2">
    <source>
        <dbReference type="ARBA" id="ARBA00022692"/>
    </source>
</evidence>
<gene>
    <name evidence="6" type="ORF">NQ317_017651</name>
</gene>
<feature type="domain" description="Dendritic cell-specific transmembrane protein-like" evidence="5">
    <location>
        <begin position="388"/>
        <end position="417"/>
    </location>
</feature>
<reference evidence="6" key="1">
    <citation type="journal article" date="2023" name="Insect Mol. Biol.">
        <title>Genome sequencing provides insights into the evolution of gene families encoding plant cell wall-degrading enzymes in longhorned beetles.</title>
        <authorList>
            <person name="Shin N.R."/>
            <person name="Okamura Y."/>
            <person name="Kirsch R."/>
            <person name="Pauchet Y."/>
        </authorList>
    </citation>
    <scope>NUCLEOTIDE SEQUENCE</scope>
    <source>
        <strain evidence="6">MMC_N1</strain>
    </source>
</reference>
<dbReference type="PANTHER" id="PTHR21041">
    <property type="entry name" value="DENDRITIC CELL-SPECIFIC TRANSMEMBRANE PROTEIN"/>
    <property type="match status" value="1"/>
</dbReference>
<dbReference type="EMBL" id="JAPWTJ010000438">
    <property type="protein sequence ID" value="KAJ8978448.1"/>
    <property type="molecule type" value="Genomic_DNA"/>
</dbReference>
<dbReference type="PANTHER" id="PTHR21041:SF17">
    <property type="entry name" value="E3 UBIQUITIN-PROTEIN LIGASE DCST1"/>
    <property type="match status" value="1"/>
</dbReference>
<comment type="caution">
    <text evidence="6">The sequence shown here is derived from an EMBL/GenBank/DDBJ whole genome shotgun (WGS) entry which is preliminary data.</text>
</comment>